<reference evidence="3 4" key="1">
    <citation type="journal article" date="2012" name="Mol. Microbiol.">
        <title>The genetic and structural basis of two distinct terminal side branch residues in stewartan and amylovoran exopolysaccharides and their potential role in host adaptation.</title>
        <authorList>
            <person name="Wang X."/>
            <person name="Yang F."/>
            <person name="von Bodman S.B."/>
        </authorList>
    </citation>
    <scope>NUCLEOTIDE SEQUENCE [LARGE SCALE GENOMIC DNA]</scope>
    <source>
        <strain evidence="3 4">DC283</strain>
    </source>
</reference>
<organism evidence="3 4">
    <name type="scientific">Pantoea stewartii subsp. stewartii DC283</name>
    <dbReference type="NCBI Taxonomy" id="660596"/>
    <lineage>
        <taxon>Bacteria</taxon>
        <taxon>Pseudomonadati</taxon>
        <taxon>Pseudomonadota</taxon>
        <taxon>Gammaproteobacteria</taxon>
        <taxon>Enterobacterales</taxon>
        <taxon>Erwiniaceae</taxon>
        <taxon>Pantoea</taxon>
    </lineage>
</organism>
<dbReference type="EMBL" id="AHIE01000047">
    <property type="protein sequence ID" value="EHT97753.1"/>
    <property type="molecule type" value="Genomic_DNA"/>
</dbReference>
<dbReference type="OrthoDB" id="9810174at2"/>
<feature type="region of interest" description="Disordered" evidence="1">
    <location>
        <begin position="1"/>
        <end position="22"/>
    </location>
</feature>
<evidence type="ECO:0000313" key="5">
    <source>
        <dbReference type="Proteomes" id="UP000192380"/>
    </source>
</evidence>
<geneLocation type="plasmid" evidence="2 5">
    <name>ppDSJ01</name>
</geneLocation>
<dbReference type="EMBL" id="CP017592">
    <property type="protein sequence ID" value="ARF52795.1"/>
    <property type="molecule type" value="Genomic_DNA"/>
</dbReference>
<accession>H3RLP0</accession>
<feature type="compositionally biased region" description="Polar residues" evidence="1">
    <location>
        <begin position="1"/>
        <end position="16"/>
    </location>
</feature>
<dbReference type="AlphaFoldDB" id="H3RLP0"/>
<dbReference type="PATRIC" id="fig|660596.6.peg.5382"/>
<dbReference type="RefSeq" id="WP_006122422.1">
    <property type="nucleotide sequence ID" value="NZ_AHIE01000047.1"/>
</dbReference>
<name>H3RLP0_PANSE</name>
<evidence type="ECO:0000256" key="1">
    <source>
        <dbReference type="SAM" id="MobiDB-lite"/>
    </source>
</evidence>
<gene>
    <name evidence="3" type="ORF">CKS_5616</name>
    <name evidence="2" type="ORF">DSJ_26680</name>
</gene>
<proteinExistence type="predicted"/>
<evidence type="ECO:0000313" key="3">
    <source>
        <dbReference type="EMBL" id="EHT97753.1"/>
    </source>
</evidence>
<dbReference type="KEGG" id="pstw:DSJ_26680"/>
<keyword evidence="2" id="KW-0614">Plasmid</keyword>
<reference evidence="2 5" key="3">
    <citation type="submission" date="2016-10" db="EMBL/GenBank/DDBJ databases">
        <title>Complete Genome Assembly of Pantoea stewartii subsp. stewartii DC283, a Corn Pathogen.</title>
        <authorList>
            <person name="Duong D.A."/>
            <person name="Stevens A.M."/>
            <person name="Jensen R.V."/>
        </authorList>
    </citation>
    <scope>NUCLEOTIDE SEQUENCE [LARGE SCALE GENOMIC DNA]</scope>
    <source>
        <strain evidence="2 5">DC283</strain>
        <plasmid evidence="2 5">ppDSJ01</plasmid>
    </source>
</reference>
<evidence type="ECO:0000313" key="4">
    <source>
        <dbReference type="Proteomes" id="UP000005050"/>
    </source>
</evidence>
<reference evidence="3" key="2">
    <citation type="submission" date="2012-01" db="EMBL/GenBank/DDBJ databases">
        <authorList>
            <person name="Biehl B.S."/>
            <person name="Ding Y."/>
            <person name="Dugan-Rocha S.P."/>
            <person name="Gibbs R.A."/>
            <person name="Glasner J.D."/>
            <person name="Kovar C."/>
            <person name="Muzny D.M."/>
            <person name="Neeno-Eckwall E.C."/>
            <person name="Perna N.T."/>
            <person name="Qin X."/>
            <person name="von Bodman S.B."/>
            <person name="Weinstock G.M."/>
        </authorList>
    </citation>
    <scope>NUCLEOTIDE SEQUENCE</scope>
    <source>
        <strain evidence="3">DC283</strain>
    </source>
</reference>
<protein>
    <submittedName>
        <fullName evidence="3">Putative bacteriophage tail fiber protein</fullName>
    </submittedName>
</protein>
<keyword evidence="5" id="KW-1185">Reference proteome</keyword>
<dbReference type="Proteomes" id="UP000192380">
    <property type="component" value="Plasmid ppDSJ01"/>
</dbReference>
<dbReference type="Proteomes" id="UP000005050">
    <property type="component" value="Unassembled WGS sequence"/>
</dbReference>
<sequence length="76" mass="7881">MQKIGSVTDTADQNGEFTDGSGASAVESTLLPAAWFNTIQRELIAIVTAAGLTPDPTNDAQLLAALKILFTAKTTS</sequence>
<evidence type="ECO:0000313" key="2">
    <source>
        <dbReference type="EMBL" id="ARF52795.1"/>
    </source>
</evidence>